<feature type="region of interest" description="Disordered" evidence="1">
    <location>
        <begin position="138"/>
        <end position="237"/>
    </location>
</feature>
<proteinExistence type="predicted"/>
<accession>A0AA39IQ79</accession>
<feature type="compositionally biased region" description="Low complexity" evidence="1">
    <location>
        <begin position="143"/>
        <end position="153"/>
    </location>
</feature>
<organism evidence="2 3">
    <name type="scientific">Steinernema hermaphroditum</name>
    <dbReference type="NCBI Taxonomy" id="289476"/>
    <lineage>
        <taxon>Eukaryota</taxon>
        <taxon>Metazoa</taxon>
        <taxon>Ecdysozoa</taxon>
        <taxon>Nematoda</taxon>
        <taxon>Chromadorea</taxon>
        <taxon>Rhabditida</taxon>
        <taxon>Tylenchina</taxon>
        <taxon>Panagrolaimomorpha</taxon>
        <taxon>Strongyloidoidea</taxon>
        <taxon>Steinernematidae</taxon>
        <taxon>Steinernema</taxon>
    </lineage>
</organism>
<feature type="compositionally biased region" description="Low complexity" evidence="1">
    <location>
        <begin position="219"/>
        <end position="235"/>
    </location>
</feature>
<evidence type="ECO:0000256" key="1">
    <source>
        <dbReference type="SAM" id="MobiDB-lite"/>
    </source>
</evidence>
<feature type="compositionally biased region" description="Low complexity" evidence="1">
    <location>
        <begin position="193"/>
        <end position="203"/>
    </location>
</feature>
<dbReference type="Proteomes" id="UP001175271">
    <property type="component" value="Unassembled WGS sequence"/>
</dbReference>
<gene>
    <name evidence="2" type="ORF">QR680_010824</name>
</gene>
<name>A0AA39IQ79_9BILA</name>
<reference evidence="2" key="1">
    <citation type="submission" date="2023-06" db="EMBL/GenBank/DDBJ databases">
        <title>Genomic analysis of the entomopathogenic nematode Steinernema hermaphroditum.</title>
        <authorList>
            <person name="Schwarz E.M."/>
            <person name="Heppert J.K."/>
            <person name="Baniya A."/>
            <person name="Schwartz H.T."/>
            <person name="Tan C.-H."/>
            <person name="Antoshechkin I."/>
            <person name="Sternberg P.W."/>
            <person name="Goodrich-Blair H."/>
            <person name="Dillman A.R."/>
        </authorList>
    </citation>
    <scope>NUCLEOTIDE SEQUENCE</scope>
    <source>
        <strain evidence="2">PS9179</strain>
        <tissue evidence="2">Whole animal</tissue>
    </source>
</reference>
<keyword evidence="3" id="KW-1185">Reference proteome</keyword>
<dbReference type="EMBL" id="JAUCMV010000001">
    <property type="protein sequence ID" value="KAK0428466.1"/>
    <property type="molecule type" value="Genomic_DNA"/>
</dbReference>
<feature type="compositionally biased region" description="Basic and acidic residues" evidence="1">
    <location>
        <begin position="178"/>
        <end position="188"/>
    </location>
</feature>
<dbReference type="AlphaFoldDB" id="A0AA39IQ79"/>
<sequence>MGRRRNDNNMCERKKEVTFGSTFKYTEVHAIVDGKKESLKAKTVDECGEVALERNAVAVAYNVENAVCNPITSISAVKDKTDNGFRYFVADLRGAETCDSTYVTVDDLISNIVKEKCEEHKTICDNLQKNNKPCEKADPTCAETTETTETTTTPDIKPCEKDDPKCVESSETTTTPSIKDDKPCEKADPTCAETTETTETTTTPDIQPCEKDGDPNCGETTETTTTTDSTTTTTDYELPVMCEAPYERNERITRVTLRSRSDEQVEELFDRALPYIAYDDDSSLEIYDLSQPAYTNILEKIYAANRLFTSLELEYVSDISTSIVLRHKEKGVLKSLTLREGWPASSSEWIEELLCQHQLTHFNAFLPTEIMFDKRKFEKLIAKVLEGSKRRDGRKEYYLKTTNFSEDDLTDMFIKFGFKENDGTFKRDVVTERLENFLDRTKEAFPESQRFPQKWVRTPSSGYEYGIATETAIYYHLFVHLWGISEEKYKEMAKKTALLYKKTILVDLGTVRKCHTNIDIPLLLRSK</sequence>
<evidence type="ECO:0000313" key="2">
    <source>
        <dbReference type="EMBL" id="KAK0428466.1"/>
    </source>
</evidence>
<protein>
    <submittedName>
        <fullName evidence="2">Uncharacterized protein</fullName>
    </submittedName>
</protein>
<comment type="caution">
    <text evidence="2">The sequence shown here is derived from an EMBL/GenBank/DDBJ whole genome shotgun (WGS) entry which is preliminary data.</text>
</comment>
<evidence type="ECO:0000313" key="3">
    <source>
        <dbReference type="Proteomes" id="UP001175271"/>
    </source>
</evidence>
<feature type="compositionally biased region" description="Basic and acidic residues" evidence="1">
    <location>
        <begin position="157"/>
        <end position="168"/>
    </location>
</feature>